<evidence type="ECO:0000256" key="1">
    <source>
        <dbReference type="SAM" id="MobiDB-lite"/>
    </source>
</evidence>
<reference evidence="2" key="2">
    <citation type="submission" date="2021-12" db="EMBL/GenBank/DDBJ databases">
        <title>Resequencing data analysis of finger millet.</title>
        <authorList>
            <person name="Hatakeyama M."/>
            <person name="Aluri S."/>
            <person name="Balachadran M.T."/>
            <person name="Sivarajan S.R."/>
            <person name="Poveda L."/>
            <person name="Shimizu-Inatsugi R."/>
            <person name="Schlapbach R."/>
            <person name="Sreeman S.M."/>
            <person name="Shimizu K.K."/>
        </authorList>
    </citation>
    <scope>NUCLEOTIDE SEQUENCE</scope>
</reference>
<evidence type="ECO:0000313" key="3">
    <source>
        <dbReference type="Proteomes" id="UP001054889"/>
    </source>
</evidence>
<proteinExistence type="predicted"/>
<protein>
    <submittedName>
        <fullName evidence="2">Uncharacterized protein</fullName>
    </submittedName>
</protein>
<keyword evidence="3" id="KW-1185">Reference proteome</keyword>
<feature type="region of interest" description="Disordered" evidence="1">
    <location>
        <begin position="15"/>
        <end position="40"/>
    </location>
</feature>
<name>A0AAV5EDE8_ELECO</name>
<sequence>MERWLAVGDGRIADGATLPTERNLRGGAKPTVTAREALDGAGKRLDVSGSGRWLAAGDEGDEGEKCR</sequence>
<evidence type="ECO:0000313" key="2">
    <source>
        <dbReference type="EMBL" id="GJN20520.1"/>
    </source>
</evidence>
<gene>
    <name evidence="2" type="primary">gb07909</name>
    <name evidence="2" type="ORF">PR202_gb07909</name>
</gene>
<dbReference type="EMBL" id="BQKI01000075">
    <property type="protein sequence ID" value="GJN20520.1"/>
    <property type="molecule type" value="Genomic_DNA"/>
</dbReference>
<dbReference type="AlphaFoldDB" id="A0AAV5EDE8"/>
<dbReference type="Proteomes" id="UP001054889">
    <property type="component" value="Unassembled WGS sequence"/>
</dbReference>
<organism evidence="2 3">
    <name type="scientific">Eleusine coracana subsp. coracana</name>
    <dbReference type="NCBI Taxonomy" id="191504"/>
    <lineage>
        <taxon>Eukaryota</taxon>
        <taxon>Viridiplantae</taxon>
        <taxon>Streptophyta</taxon>
        <taxon>Embryophyta</taxon>
        <taxon>Tracheophyta</taxon>
        <taxon>Spermatophyta</taxon>
        <taxon>Magnoliopsida</taxon>
        <taxon>Liliopsida</taxon>
        <taxon>Poales</taxon>
        <taxon>Poaceae</taxon>
        <taxon>PACMAD clade</taxon>
        <taxon>Chloridoideae</taxon>
        <taxon>Cynodonteae</taxon>
        <taxon>Eleusininae</taxon>
        <taxon>Eleusine</taxon>
    </lineage>
</organism>
<reference evidence="2" key="1">
    <citation type="journal article" date="2018" name="DNA Res.">
        <title>Multiple hybrid de novo genome assembly of finger millet, an orphan allotetraploid crop.</title>
        <authorList>
            <person name="Hatakeyama M."/>
            <person name="Aluri S."/>
            <person name="Balachadran M.T."/>
            <person name="Sivarajan S.R."/>
            <person name="Patrignani A."/>
            <person name="Gruter S."/>
            <person name="Poveda L."/>
            <person name="Shimizu-Inatsugi R."/>
            <person name="Baeten J."/>
            <person name="Francoijs K.J."/>
            <person name="Nataraja K.N."/>
            <person name="Reddy Y.A.N."/>
            <person name="Phadnis S."/>
            <person name="Ravikumar R.L."/>
            <person name="Schlapbach R."/>
            <person name="Sreeman S.M."/>
            <person name="Shimizu K.K."/>
        </authorList>
    </citation>
    <scope>NUCLEOTIDE SEQUENCE</scope>
</reference>
<comment type="caution">
    <text evidence="2">The sequence shown here is derived from an EMBL/GenBank/DDBJ whole genome shotgun (WGS) entry which is preliminary data.</text>
</comment>
<accession>A0AAV5EDE8</accession>